<sequence>MSSHHDYITEITAQHDALKPFAPENGQPLRFKIGDAVIYTNEYGAQFRCRVTGFYQPTGLSGLYARGARYYWTRHRRGCRCRNPACVLTTRRDAFALLTGRCALRLPPGESPAGYPRRAGLAPLNTADPAAPDRPDRIRSRSTTPCVCAS</sequence>
<keyword evidence="3" id="KW-1185">Reference proteome</keyword>
<evidence type="ECO:0000313" key="2">
    <source>
        <dbReference type="EMBL" id="VBB10816.1"/>
    </source>
</evidence>
<feature type="region of interest" description="Disordered" evidence="1">
    <location>
        <begin position="108"/>
        <end position="150"/>
    </location>
</feature>
<evidence type="ECO:0000313" key="3">
    <source>
        <dbReference type="Proteomes" id="UP000268684"/>
    </source>
</evidence>
<dbReference type="Proteomes" id="UP000268684">
    <property type="component" value="Chromosome I"/>
</dbReference>
<proteinExistence type="predicted"/>
<feature type="compositionally biased region" description="Polar residues" evidence="1">
    <location>
        <begin position="141"/>
        <end position="150"/>
    </location>
</feature>
<accession>A0AAJ5N3X2</accession>
<organism evidence="2 3">
    <name type="scientific">Burkholderia stabilis</name>
    <dbReference type="NCBI Taxonomy" id="95485"/>
    <lineage>
        <taxon>Bacteria</taxon>
        <taxon>Pseudomonadati</taxon>
        <taxon>Pseudomonadota</taxon>
        <taxon>Betaproteobacteria</taxon>
        <taxon>Burkholderiales</taxon>
        <taxon>Burkholderiaceae</taxon>
        <taxon>Burkholderia</taxon>
        <taxon>Burkholderia cepacia complex</taxon>
    </lineage>
</organism>
<name>A0AAJ5N3X2_9BURK</name>
<reference evidence="2 3" key="1">
    <citation type="submission" date="2017-11" db="EMBL/GenBank/DDBJ databases">
        <authorList>
            <person name="Seth-Smith MB H."/>
        </authorList>
    </citation>
    <scope>NUCLEOTIDE SEQUENCE [LARGE SCALE GENOMIC DNA]</scope>
    <source>
        <strain evidence="2">E</strain>
    </source>
</reference>
<dbReference type="EMBL" id="LR025742">
    <property type="protein sequence ID" value="VBB10816.1"/>
    <property type="molecule type" value="Genomic_DNA"/>
</dbReference>
<protein>
    <submittedName>
        <fullName evidence="2">Uncharacterized protein</fullName>
    </submittedName>
</protein>
<dbReference type="AlphaFoldDB" id="A0AAJ5N3X2"/>
<gene>
    <name evidence="2" type="ORF">BSTAB16_0929</name>
</gene>
<evidence type="ECO:0000256" key="1">
    <source>
        <dbReference type="SAM" id="MobiDB-lite"/>
    </source>
</evidence>